<dbReference type="PANTHER" id="PTHR11014">
    <property type="entry name" value="PEPTIDASE M20 FAMILY MEMBER"/>
    <property type="match status" value="1"/>
</dbReference>
<evidence type="ECO:0000256" key="5">
    <source>
        <dbReference type="SAM" id="SignalP"/>
    </source>
</evidence>
<dbReference type="NCBIfam" id="TIGR01891">
    <property type="entry name" value="amidohydrolases"/>
    <property type="match status" value="1"/>
</dbReference>
<dbReference type="STRING" id="35608.A0A2U1NGW4"/>
<dbReference type="InterPro" id="IPR002933">
    <property type="entry name" value="Peptidase_M20"/>
</dbReference>
<evidence type="ECO:0000313" key="8">
    <source>
        <dbReference type="Proteomes" id="UP000245207"/>
    </source>
</evidence>
<dbReference type="Proteomes" id="UP000245207">
    <property type="component" value="Unassembled WGS sequence"/>
</dbReference>
<dbReference type="OrthoDB" id="6119954at2759"/>
<dbReference type="CDD" id="cd08017">
    <property type="entry name" value="M20_IAA_Hyd"/>
    <property type="match status" value="1"/>
</dbReference>
<feature type="chain" id="PRO_5015618634" evidence="5">
    <location>
        <begin position="22"/>
        <end position="729"/>
    </location>
</feature>
<feature type="domain" description="Peptidase M20 dimerisation" evidence="6">
    <location>
        <begin position="225"/>
        <end position="313"/>
    </location>
</feature>
<evidence type="ECO:0000256" key="2">
    <source>
        <dbReference type="ARBA" id="ARBA00022729"/>
    </source>
</evidence>
<dbReference type="Pfam" id="PF07687">
    <property type="entry name" value="M20_dimer"/>
    <property type="match status" value="1"/>
</dbReference>
<accession>A0A2U1NGW4</accession>
<dbReference type="GO" id="GO:0010179">
    <property type="term" value="F:IAA-Ala conjugate hydrolase activity"/>
    <property type="evidence" value="ECO:0007669"/>
    <property type="project" value="TreeGrafter"/>
</dbReference>
<dbReference type="SUPFAM" id="SSF53187">
    <property type="entry name" value="Zn-dependent exopeptidases"/>
    <property type="match status" value="1"/>
</dbReference>
<dbReference type="SUPFAM" id="SSF55031">
    <property type="entry name" value="Bacterial exopeptidase dimerisation domain"/>
    <property type="match status" value="1"/>
</dbReference>
<dbReference type="Gene3D" id="3.40.630.10">
    <property type="entry name" value="Zn peptidases"/>
    <property type="match status" value="1"/>
</dbReference>
<reference evidence="7 8" key="1">
    <citation type="journal article" date="2018" name="Mol. Plant">
        <title>The genome of Artemisia annua provides insight into the evolution of Asteraceae family and artemisinin biosynthesis.</title>
        <authorList>
            <person name="Shen Q."/>
            <person name="Zhang L."/>
            <person name="Liao Z."/>
            <person name="Wang S."/>
            <person name="Yan T."/>
            <person name="Shi P."/>
            <person name="Liu M."/>
            <person name="Fu X."/>
            <person name="Pan Q."/>
            <person name="Wang Y."/>
            <person name="Lv Z."/>
            <person name="Lu X."/>
            <person name="Zhang F."/>
            <person name="Jiang W."/>
            <person name="Ma Y."/>
            <person name="Chen M."/>
            <person name="Hao X."/>
            <person name="Li L."/>
            <person name="Tang Y."/>
            <person name="Lv G."/>
            <person name="Zhou Y."/>
            <person name="Sun X."/>
            <person name="Brodelius P.E."/>
            <person name="Rose J.K.C."/>
            <person name="Tang K."/>
        </authorList>
    </citation>
    <scope>NUCLEOTIDE SEQUENCE [LARGE SCALE GENOMIC DNA]</scope>
    <source>
        <strain evidence="8">cv. Huhao1</strain>
        <tissue evidence="7">Leaf</tissue>
    </source>
</reference>
<keyword evidence="2 5" id="KW-0732">Signal</keyword>
<evidence type="ECO:0000259" key="6">
    <source>
        <dbReference type="Pfam" id="PF07687"/>
    </source>
</evidence>
<keyword evidence="3 7" id="KW-0378">Hydrolase</keyword>
<gene>
    <name evidence="7" type="ORF">CTI12_AA267970</name>
</gene>
<dbReference type="FunFam" id="3.30.70.360:FF:000001">
    <property type="entry name" value="N-acetyldiaminopimelate deacetylase"/>
    <property type="match status" value="1"/>
</dbReference>
<dbReference type="Gene3D" id="3.30.70.360">
    <property type="match status" value="1"/>
</dbReference>
<dbReference type="InterPro" id="IPR011650">
    <property type="entry name" value="Peptidase_M20_dimer"/>
</dbReference>
<dbReference type="GO" id="GO:0005783">
    <property type="term" value="C:endoplasmic reticulum"/>
    <property type="evidence" value="ECO:0007669"/>
    <property type="project" value="TreeGrafter"/>
</dbReference>
<dbReference type="GO" id="GO:0009850">
    <property type="term" value="P:auxin metabolic process"/>
    <property type="evidence" value="ECO:0007669"/>
    <property type="project" value="InterPro"/>
</dbReference>
<dbReference type="Pfam" id="PF01546">
    <property type="entry name" value="Peptidase_M20"/>
    <property type="match status" value="1"/>
</dbReference>
<dbReference type="AlphaFoldDB" id="A0A2U1NGW4"/>
<dbReference type="PANTHER" id="PTHR11014:SF119">
    <property type="entry name" value="IAA-AMINO ACID HYDROLASE ILR1-LIKE 1"/>
    <property type="match status" value="1"/>
</dbReference>
<evidence type="ECO:0000256" key="4">
    <source>
        <dbReference type="ARBA" id="ARBA00023211"/>
    </source>
</evidence>
<protein>
    <submittedName>
        <fullName evidence="7">IAA-amino acid hydrolase ILR1-like 4</fullName>
    </submittedName>
</protein>
<proteinExistence type="inferred from homology"/>
<dbReference type="InterPro" id="IPR017439">
    <property type="entry name" value="Amidohydrolase"/>
</dbReference>
<evidence type="ECO:0000313" key="7">
    <source>
        <dbReference type="EMBL" id="PWA72711.1"/>
    </source>
</evidence>
<evidence type="ECO:0000256" key="1">
    <source>
        <dbReference type="ARBA" id="ARBA00006153"/>
    </source>
</evidence>
<keyword evidence="8" id="KW-1185">Reference proteome</keyword>
<evidence type="ECO:0000256" key="3">
    <source>
        <dbReference type="ARBA" id="ARBA00022801"/>
    </source>
</evidence>
<dbReference type="InterPro" id="IPR044757">
    <property type="entry name" value="ILR1-like_Hyd"/>
</dbReference>
<comment type="caution">
    <text evidence="7">The sequence shown here is derived from an EMBL/GenBank/DDBJ whole genome shotgun (WGS) entry which is preliminary data.</text>
</comment>
<keyword evidence="4" id="KW-0464">Manganese</keyword>
<sequence length="729" mass="81434">MGLIKHVYLIITLYMIQSTSSLSESFITKENLSEIPLNFLKLAKKPELVDYMVSIRRSLHENPELGYQEYETSKLIRNELDKLGIEYRYPVAVTGVVGYVGSGGPPFVAIRADMDALAMQEGVEWEHKSKVPGKMHACGHDAHVSMLLGAAKMLQDHRHDIRGTVILVFQPAEEGGGGAKRMLDEGILKKVNAIFGLHVSVKFPIGTVAGRPGPLLAASGFFDTVISGKGGHAAIPHHAVDPIVAASNIIISLQNLVSREADPLESQVVTVAKFQGGGAFNVIPDDVTIGGTFRAFSKEGFIKLKRRIEEVIISQAGIHRCNASVDFNEIENPMFPPMVNDKDLHGHFQRVSSDMLGAKSIIEATPLMGAEDFAFFAEAIPGYFFFLGMQNKSGEKLAAGHSPYYRVNEDVLPYGAAFHASLVTRYLLEHEVGSNTENVGSQVRERLLDSGMCKPLNTDTKYQEHLASSDQNPQPDLIKNPRADLIKIHDSTTATDYKEVFRSSDTNYGYQRSQHRNTNRGTRHNGGMLSYLPYQMIRPSFGISVLTCTRNYNIADNIVKLWQNVTFHSECMIRRTTNQTEVASFSVGSNCIHGLLGFFFLDYKLVKIKGEVINEEGCLHTGDIGLWLLHLVARKLIQFNLIVSDTCLMGKMSFLIADVKDHDFRSQYITRSKILAESSCPWLRKSLKKNRWMFYDFPNVWCFGYARLFVYRLVVRARVGDRILLLATK</sequence>
<name>A0A2U1NGW4_ARTAN</name>
<feature type="signal peptide" evidence="5">
    <location>
        <begin position="1"/>
        <end position="21"/>
    </location>
</feature>
<dbReference type="EMBL" id="PKPP01002855">
    <property type="protein sequence ID" value="PWA72711.1"/>
    <property type="molecule type" value="Genomic_DNA"/>
</dbReference>
<dbReference type="InterPro" id="IPR036264">
    <property type="entry name" value="Bact_exopeptidase_dim_dom"/>
</dbReference>
<organism evidence="7 8">
    <name type="scientific">Artemisia annua</name>
    <name type="common">Sweet wormwood</name>
    <dbReference type="NCBI Taxonomy" id="35608"/>
    <lineage>
        <taxon>Eukaryota</taxon>
        <taxon>Viridiplantae</taxon>
        <taxon>Streptophyta</taxon>
        <taxon>Embryophyta</taxon>
        <taxon>Tracheophyta</taxon>
        <taxon>Spermatophyta</taxon>
        <taxon>Magnoliopsida</taxon>
        <taxon>eudicotyledons</taxon>
        <taxon>Gunneridae</taxon>
        <taxon>Pentapetalae</taxon>
        <taxon>asterids</taxon>
        <taxon>campanulids</taxon>
        <taxon>Asterales</taxon>
        <taxon>Asteraceae</taxon>
        <taxon>Asteroideae</taxon>
        <taxon>Anthemideae</taxon>
        <taxon>Artemisiinae</taxon>
        <taxon>Artemisia</taxon>
    </lineage>
</organism>
<comment type="similarity">
    <text evidence="1">Belongs to the peptidase M20 family.</text>
</comment>